<protein>
    <submittedName>
        <fullName evidence="4">GNAT family N-acetyltransferase</fullName>
    </submittedName>
</protein>
<accession>A0A3A8I6G8</accession>
<evidence type="ECO:0000313" key="4">
    <source>
        <dbReference type="EMBL" id="RKG73911.1"/>
    </source>
</evidence>
<dbReference type="InterPro" id="IPR000182">
    <property type="entry name" value="GNAT_dom"/>
</dbReference>
<dbReference type="PANTHER" id="PTHR43877">
    <property type="entry name" value="AMINOALKYLPHOSPHONATE N-ACETYLTRANSFERASE-RELATED-RELATED"/>
    <property type="match status" value="1"/>
</dbReference>
<dbReference type="OrthoDB" id="7567369at2"/>
<keyword evidence="5" id="KW-1185">Reference proteome</keyword>
<evidence type="ECO:0000256" key="1">
    <source>
        <dbReference type="ARBA" id="ARBA00022679"/>
    </source>
</evidence>
<dbReference type="Pfam" id="PF00583">
    <property type="entry name" value="Acetyltransf_1"/>
    <property type="match status" value="1"/>
</dbReference>
<feature type="domain" description="N-acetyltransferase" evidence="3">
    <location>
        <begin position="3"/>
        <end position="162"/>
    </location>
</feature>
<dbReference type="PANTHER" id="PTHR43877:SF2">
    <property type="entry name" value="AMINOALKYLPHOSPHONATE N-ACETYLTRANSFERASE-RELATED"/>
    <property type="match status" value="1"/>
</dbReference>
<dbReference type="PROSITE" id="PS51186">
    <property type="entry name" value="GNAT"/>
    <property type="match status" value="1"/>
</dbReference>
<organism evidence="4 5">
    <name type="scientific">Corallococcus terminator</name>
    <dbReference type="NCBI Taxonomy" id="2316733"/>
    <lineage>
        <taxon>Bacteria</taxon>
        <taxon>Pseudomonadati</taxon>
        <taxon>Myxococcota</taxon>
        <taxon>Myxococcia</taxon>
        <taxon>Myxococcales</taxon>
        <taxon>Cystobacterineae</taxon>
        <taxon>Myxococcaceae</taxon>
        <taxon>Corallococcus</taxon>
    </lineage>
</organism>
<dbReference type="InterPro" id="IPR016181">
    <property type="entry name" value="Acyl_CoA_acyltransferase"/>
</dbReference>
<dbReference type="Proteomes" id="UP000268094">
    <property type="component" value="Unassembled WGS sequence"/>
</dbReference>
<proteinExistence type="predicted"/>
<sequence>MPVIIRPAKASDEPALGRMGAALAHQHHGFDAQRFMVPDDVESGYRWWLGKEARRPDEAVVLVAELDGDVVGYCYGRLEGVDWNMLLDKHGALHDIWVEEKARGTGTGQLLAEAMVQRLTDMGAPRVVLSTAAKNESARRLFERLGWRPTMVEMTRETPPRS</sequence>
<dbReference type="CDD" id="cd04301">
    <property type="entry name" value="NAT_SF"/>
    <property type="match status" value="1"/>
</dbReference>
<dbReference type="Gene3D" id="3.40.630.30">
    <property type="match status" value="1"/>
</dbReference>
<comment type="caution">
    <text evidence="4">The sequence shown here is derived from an EMBL/GenBank/DDBJ whole genome shotgun (WGS) entry which is preliminary data.</text>
</comment>
<dbReference type="RefSeq" id="WP_120545056.1">
    <property type="nucleotide sequence ID" value="NZ_RAVZ01000390.1"/>
</dbReference>
<dbReference type="EMBL" id="RAVZ01000390">
    <property type="protein sequence ID" value="RKG73911.1"/>
    <property type="molecule type" value="Genomic_DNA"/>
</dbReference>
<reference evidence="5" key="1">
    <citation type="submission" date="2018-09" db="EMBL/GenBank/DDBJ databases">
        <authorList>
            <person name="Livingstone P.G."/>
            <person name="Whitworth D.E."/>
        </authorList>
    </citation>
    <scope>NUCLEOTIDE SEQUENCE [LARGE SCALE GENOMIC DNA]</scope>
    <source>
        <strain evidence="5">CA054A</strain>
    </source>
</reference>
<keyword evidence="2" id="KW-0012">Acyltransferase</keyword>
<dbReference type="InterPro" id="IPR050832">
    <property type="entry name" value="Bact_Acetyltransf"/>
</dbReference>
<dbReference type="SUPFAM" id="SSF55729">
    <property type="entry name" value="Acyl-CoA N-acyltransferases (Nat)"/>
    <property type="match status" value="1"/>
</dbReference>
<evidence type="ECO:0000313" key="5">
    <source>
        <dbReference type="Proteomes" id="UP000268094"/>
    </source>
</evidence>
<keyword evidence="1 4" id="KW-0808">Transferase</keyword>
<dbReference type="AlphaFoldDB" id="A0A3A8I6G8"/>
<dbReference type="GO" id="GO:0016747">
    <property type="term" value="F:acyltransferase activity, transferring groups other than amino-acyl groups"/>
    <property type="evidence" value="ECO:0007669"/>
    <property type="project" value="InterPro"/>
</dbReference>
<gene>
    <name evidence="4" type="ORF">D7V88_35680</name>
</gene>
<evidence type="ECO:0000259" key="3">
    <source>
        <dbReference type="PROSITE" id="PS51186"/>
    </source>
</evidence>
<evidence type="ECO:0000256" key="2">
    <source>
        <dbReference type="ARBA" id="ARBA00023315"/>
    </source>
</evidence>
<name>A0A3A8I6G8_9BACT</name>